<dbReference type="KEGG" id="ten:LPB136_05690"/>
<gene>
    <name evidence="1" type="ORF">LPB136_05690</name>
</gene>
<sequence length="206" mass="24701">MKNDRTPYDLNEFKTYLKNRDVKLLKLVNNIDIQYKRNNLGFISIYHKGVDNVDDSLKIKYENLDSFLDLFYKKGDIEIDYHYTNIFEKFNTIYNIGKDSIIRKNKINVSEIFRDHLKCDSSKLRLKKLKYTRFNYLSIKINKGNIKVSDTISAGVNSFYNNTEPFPENTKEILLSYIRQEKNLFHKDSIYFINFKFDDIDNYKCK</sequence>
<reference evidence="1 2" key="1">
    <citation type="submission" date="2016-11" db="EMBL/GenBank/DDBJ databases">
        <title>Tenacibaculum sp. LPB0136, isolated from marine environment.</title>
        <authorList>
            <person name="Kim E."/>
            <person name="Yi H."/>
        </authorList>
    </citation>
    <scope>NUCLEOTIDE SEQUENCE [LARGE SCALE GENOMIC DNA]</scope>
    <source>
        <strain evidence="1 2">LPB0136</strain>
    </source>
</reference>
<evidence type="ECO:0000313" key="2">
    <source>
        <dbReference type="Proteomes" id="UP000181898"/>
    </source>
</evidence>
<evidence type="ECO:0000313" key="1">
    <source>
        <dbReference type="EMBL" id="APG64880.1"/>
    </source>
</evidence>
<accession>A0A1L3JIB2</accession>
<dbReference type="STRING" id="1850252.LPB136_05690"/>
<proteinExistence type="predicted"/>
<keyword evidence="2" id="KW-1185">Reference proteome</keyword>
<organism evidence="1 2">
    <name type="scientific">Tenacibaculum todarodis</name>
    <dbReference type="NCBI Taxonomy" id="1850252"/>
    <lineage>
        <taxon>Bacteria</taxon>
        <taxon>Pseudomonadati</taxon>
        <taxon>Bacteroidota</taxon>
        <taxon>Flavobacteriia</taxon>
        <taxon>Flavobacteriales</taxon>
        <taxon>Flavobacteriaceae</taxon>
        <taxon>Tenacibaculum</taxon>
    </lineage>
</organism>
<protein>
    <submittedName>
        <fullName evidence="1">Uncharacterized protein</fullName>
    </submittedName>
</protein>
<dbReference type="AlphaFoldDB" id="A0A1L3JIB2"/>
<dbReference type="EMBL" id="CP018155">
    <property type="protein sequence ID" value="APG64880.1"/>
    <property type="molecule type" value="Genomic_DNA"/>
</dbReference>
<name>A0A1L3JIB2_9FLAO</name>
<dbReference type="Proteomes" id="UP000181898">
    <property type="component" value="Chromosome"/>
</dbReference>